<dbReference type="EMBL" id="AKCU01000365">
    <property type="protein sequence ID" value="EKV11952.1"/>
    <property type="molecule type" value="Genomic_DNA"/>
</dbReference>
<organism evidence="1 2">
    <name type="scientific">Penicillium digitatum (strain Pd1 / CECT 20795)</name>
    <name type="common">Green mold</name>
    <dbReference type="NCBI Taxonomy" id="1170230"/>
    <lineage>
        <taxon>Eukaryota</taxon>
        <taxon>Fungi</taxon>
        <taxon>Dikarya</taxon>
        <taxon>Ascomycota</taxon>
        <taxon>Pezizomycotina</taxon>
        <taxon>Eurotiomycetes</taxon>
        <taxon>Eurotiomycetidae</taxon>
        <taxon>Eurotiales</taxon>
        <taxon>Aspergillaceae</taxon>
        <taxon>Penicillium</taxon>
    </lineage>
</organism>
<accession>K9FTZ8</accession>
<gene>
    <name evidence="1" type="ORF">PDIP_54340</name>
</gene>
<dbReference type="KEGG" id="pdp:PDIP_54340"/>
<evidence type="ECO:0000313" key="2">
    <source>
        <dbReference type="Proteomes" id="UP000009886"/>
    </source>
</evidence>
<sequence length="40" mass="4569">MFFTARIVLSLIASVQKEIPSLVQVREIWLSPVVPSTLHY</sequence>
<evidence type="ECO:0000313" key="1">
    <source>
        <dbReference type="EMBL" id="EKV11952.1"/>
    </source>
</evidence>
<comment type="caution">
    <text evidence="1">The sequence shown here is derived from an EMBL/GenBank/DDBJ whole genome shotgun (WGS) entry which is preliminary data.</text>
</comment>
<dbReference type="AlphaFoldDB" id="K9FTZ8"/>
<reference evidence="2" key="1">
    <citation type="journal article" date="2012" name="BMC Genomics">
        <title>Genome sequence of the necrotrophic fungus Penicillium digitatum, the main postharvest pathogen of citrus.</title>
        <authorList>
            <person name="Marcet-Houben M."/>
            <person name="Ballester A.-R."/>
            <person name="de la Fuente B."/>
            <person name="Harries E."/>
            <person name="Marcos J.F."/>
            <person name="Gonzalez-Candelas L."/>
            <person name="Gabaldon T."/>
        </authorList>
    </citation>
    <scope>NUCLEOTIDE SEQUENCE [LARGE SCALE GENOMIC DNA]</scope>
    <source>
        <strain evidence="2">Pd1 / CECT 20795</strain>
    </source>
</reference>
<dbReference type="HOGENOM" id="CLU_3299564_0_0_1"/>
<name>K9FTZ8_PEND1</name>
<dbReference type="VEuPathDB" id="FungiDB:PDIP_54340"/>
<dbReference type="Proteomes" id="UP000009886">
    <property type="component" value="Unassembled WGS sequence"/>
</dbReference>
<proteinExistence type="predicted"/>
<protein>
    <submittedName>
        <fullName evidence="1">Uncharacterized protein</fullName>
    </submittedName>
</protein>